<evidence type="ECO:0000313" key="1">
    <source>
        <dbReference type="EMBL" id="GAV25789.1"/>
    </source>
</evidence>
<sequence>MPNRYRTVTRFSGWSATLLGAEVFPRYCRMPIAGLWGNTKGPQYFIIYKGERWHAFYRYNEGK</sequence>
<comment type="caution">
    <text evidence="1">The sequence shown here is derived from an EMBL/GenBank/DDBJ whole genome shotgun (WGS) entry which is preliminary data.</text>
</comment>
<gene>
    <name evidence="1" type="ORF">ciss_17220</name>
</gene>
<name>A0A1L8D3P4_9THEO</name>
<keyword evidence="2" id="KW-1185">Reference proteome</keyword>
<accession>A0A1L8D3P4</accession>
<reference evidence="2" key="1">
    <citation type="submission" date="2016-12" db="EMBL/GenBank/DDBJ databases">
        <title>Draft Genome Sequences od Carboxydothermus pertinax and islandicus, Hydrogenogenic Carboxydotrophic Bacteria.</title>
        <authorList>
            <person name="Fukuyama Y."/>
            <person name="Ohmae K."/>
            <person name="Yoneda Y."/>
            <person name="Yoshida T."/>
            <person name="Sako Y."/>
        </authorList>
    </citation>
    <scope>NUCLEOTIDE SEQUENCE [LARGE SCALE GENOMIC DNA]</scope>
    <source>
        <strain evidence="2">SET</strain>
    </source>
</reference>
<dbReference type="STRING" id="661089.ciss_17220"/>
<dbReference type="AlphaFoldDB" id="A0A1L8D3P4"/>
<dbReference type="Proteomes" id="UP000187338">
    <property type="component" value="Unassembled WGS sequence"/>
</dbReference>
<organism evidence="1 2">
    <name type="scientific">Carboxydothermus islandicus</name>
    <dbReference type="NCBI Taxonomy" id="661089"/>
    <lineage>
        <taxon>Bacteria</taxon>
        <taxon>Bacillati</taxon>
        <taxon>Bacillota</taxon>
        <taxon>Clostridia</taxon>
        <taxon>Thermoanaerobacterales</taxon>
        <taxon>Thermoanaerobacteraceae</taxon>
        <taxon>Carboxydothermus</taxon>
    </lineage>
</organism>
<evidence type="ECO:0000313" key="2">
    <source>
        <dbReference type="Proteomes" id="UP000187338"/>
    </source>
</evidence>
<protein>
    <submittedName>
        <fullName evidence="1">Uncharacterized protein</fullName>
    </submittedName>
</protein>
<proteinExistence type="predicted"/>
<dbReference type="EMBL" id="BDJL01000059">
    <property type="protein sequence ID" value="GAV25789.1"/>
    <property type="molecule type" value="Genomic_DNA"/>
</dbReference>